<protein>
    <submittedName>
        <fullName evidence="3">Reverse transcriptase Ty1/copia-type domain-containing protein</fullName>
    </submittedName>
</protein>
<dbReference type="PANTHER" id="PTHR11439:SF483">
    <property type="entry name" value="PEPTIDE SYNTHASE GLIP-LIKE, PUTATIVE (AFU_ORTHOLOGUE AFUA_3G12920)-RELATED"/>
    <property type="match status" value="1"/>
</dbReference>
<dbReference type="InterPro" id="IPR043502">
    <property type="entry name" value="DNA/RNA_pol_sf"/>
</dbReference>
<evidence type="ECO:0000313" key="3">
    <source>
        <dbReference type="WBParaSite" id="TMUE_3000014762.1"/>
    </source>
</evidence>
<dbReference type="Pfam" id="PF07727">
    <property type="entry name" value="RVT_2"/>
    <property type="match status" value="1"/>
</dbReference>
<evidence type="ECO:0000259" key="1">
    <source>
        <dbReference type="Pfam" id="PF07727"/>
    </source>
</evidence>
<reference evidence="3" key="1">
    <citation type="submission" date="2019-12" db="UniProtKB">
        <authorList>
            <consortium name="WormBaseParasite"/>
        </authorList>
    </citation>
    <scope>IDENTIFICATION</scope>
</reference>
<accession>A0A5S6R675</accession>
<feature type="domain" description="Reverse transcriptase Ty1/copia-type" evidence="1">
    <location>
        <begin position="11"/>
        <end position="252"/>
    </location>
</feature>
<sequence>MEDEMQSLAENRTWILTVLPENKKVLNCRWVLRVKTKADGNVDRYKARLVAKGFAQKYGIDYDETFSPVARFDTVRTILAVAAKEGLLLKQFDVKTAFLYGSLEKEVYMKQPEGFDDGSGRVCKLQRSLYGLKQAPRCWNASFKEFMRKQGLEQCHADPCLFVRNGNGQKLIVAIYVDDGLVAGSSNEEVDKFLEKLQEEFEVTVGSLDCFLGMQIQRGEDGSVFLCQKGYCERILNRFGMEGSNKVSTPCVKRAEETEEALDERAPYSSAVGSLMYLAIATRPDIAYAVSTASQKLESPTKSDWEAVKRIFKYLRGTTDFGILYGTKSNFGSLEAYSDADFAGDVKSRKSTSGVVCKYNGTVITWLSNKQQLTALSTCEAEYIAASEGAKEVIWLTGLLKELGVNLERPTLKMDNAGAEKLVRNPEFHKRTKHIAVKYHFVREKFLDGDFDIEHVASMEQLADIMTKPIGRTRFHELRLGLGVRHV</sequence>
<evidence type="ECO:0000313" key="2">
    <source>
        <dbReference type="Proteomes" id="UP000046395"/>
    </source>
</evidence>
<dbReference type="AlphaFoldDB" id="A0A5S6R675"/>
<dbReference type="SUPFAM" id="SSF56672">
    <property type="entry name" value="DNA/RNA polymerases"/>
    <property type="match status" value="1"/>
</dbReference>
<dbReference type="STRING" id="70415.A0A5S6R675"/>
<organism evidence="2 3">
    <name type="scientific">Trichuris muris</name>
    <name type="common">Mouse whipworm</name>
    <dbReference type="NCBI Taxonomy" id="70415"/>
    <lineage>
        <taxon>Eukaryota</taxon>
        <taxon>Metazoa</taxon>
        <taxon>Ecdysozoa</taxon>
        <taxon>Nematoda</taxon>
        <taxon>Enoplea</taxon>
        <taxon>Dorylaimia</taxon>
        <taxon>Trichinellida</taxon>
        <taxon>Trichuridae</taxon>
        <taxon>Trichuris</taxon>
    </lineage>
</organism>
<dbReference type="WBParaSite" id="TMUE_3000014762.1">
    <property type="protein sequence ID" value="TMUE_3000014762.1"/>
    <property type="gene ID" value="WBGene00294043"/>
</dbReference>
<dbReference type="InterPro" id="IPR013103">
    <property type="entry name" value="RVT_2"/>
</dbReference>
<name>A0A5S6R675_TRIMR</name>
<dbReference type="Proteomes" id="UP000046395">
    <property type="component" value="Unassembled WGS sequence"/>
</dbReference>
<keyword evidence="2" id="KW-1185">Reference proteome</keyword>
<proteinExistence type="predicted"/>
<dbReference type="CDD" id="cd09272">
    <property type="entry name" value="RNase_HI_RT_Ty1"/>
    <property type="match status" value="1"/>
</dbReference>
<dbReference type="PANTHER" id="PTHR11439">
    <property type="entry name" value="GAG-POL-RELATED RETROTRANSPOSON"/>
    <property type="match status" value="1"/>
</dbReference>